<dbReference type="Gene3D" id="3.40.630.30">
    <property type="match status" value="1"/>
</dbReference>
<dbReference type="InterPro" id="IPR051531">
    <property type="entry name" value="N-acetyltransferase"/>
</dbReference>
<dbReference type="InterPro" id="IPR000182">
    <property type="entry name" value="GNAT_dom"/>
</dbReference>
<protein>
    <submittedName>
        <fullName evidence="2">N-acetyltransferase</fullName>
    </submittedName>
</protein>
<dbReference type="EMBL" id="PXWF02000291">
    <property type="protein sequence ID" value="PWF42878.1"/>
    <property type="molecule type" value="Genomic_DNA"/>
</dbReference>
<keyword evidence="2" id="KW-0808">Transferase</keyword>
<evidence type="ECO:0000313" key="2">
    <source>
        <dbReference type="EMBL" id="PWF42878.1"/>
    </source>
</evidence>
<reference evidence="2 3" key="1">
    <citation type="submission" date="2018-04" db="EMBL/GenBank/DDBJ databases">
        <title>Massilia violaceinigra sp. nov., a novel purple-pigmented bacterium isolated from Tianshan glacier, Xinjiang, China.</title>
        <authorList>
            <person name="Wang H."/>
        </authorList>
    </citation>
    <scope>NUCLEOTIDE SEQUENCE [LARGE SCALE GENOMIC DNA]</scope>
    <source>
        <strain evidence="2 3">B448-2</strain>
    </source>
</reference>
<feature type="domain" description="N-acetyltransferase" evidence="1">
    <location>
        <begin position="20"/>
        <end position="188"/>
    </location>
</feature>
<comment type="caution">
    <text evidence="2">The sequence shown here is derived from an EMBL/GenBank/DDBJ whole genome shotgun (WGS) entry which is preliminary data.</text>
</comment>
<gene>
    <name evidence="2" type="ORF">C7C56_022155</name>
</gene>
<dbReference type="InterPro" id="IPR016181">
    <property type="entry name" value="Acyl_CoA_acyltransferase"/>
</dbReference>
<dbReference type="Pfam" id="PF13302">
    <property type="entry name" value="Acetyltransf_3"/>
    <property type="match status" value="1"/>
</dbReference>
<dbReference type="GO" id="GO:0016747">
    <property type="term" value="F:acyltransferase activity, transferring groups other than amino-acyl groups"/>
    <property type="evidence" value="ECO:0007669"/>
    <property type="project" value="InterPro"/>
</dbReference>
<dbReference type="PANTHER" id="PTHR43792">
    <property type="entry name" value="GNAT FAMILY, PUTATIVE (AFU_ORTHOLOGUE AFUA_3G00765)-RELATED-RELATED"/>
    <property type="match status" value="1"/>
</dbReference>
<sequence length="195" mass="21892">MSSAEPSRVSPPIEFKTERLRLRQWQASDHAPLAELNADPRVMEYFPSVLEREASDAAIARWSAHIVERGWGLWTVELRDTKAFVGMVGLQVFSAALPFAPCVEVGWRLAHGYWGKGYALEAASAALRVGFEQLGLEEIVSMTAVVNRRSRSVMERLGMREDAATFEHPKVPEGSVLREHCLYRLGRGQWADRLA</sequence>
<keyword evidence="3" id="KW-1185">Reference proteome</keyword>
<dbReference type="PROSITE" id="PS51186">
    <property type="entry name" value="GNAT"/>
    <property type="match status" value="1"/>
</dbReference>
<dbReference type="SUPFAM" id="SSF55729">
    <property type="entry name" value="Acyl-CoA N-acyltransferases (Nat)"/>
    <property type="match status" value="1"/>
</dbReference>
<dbReference type="AlphaFoldDB" id="A0A2U2HFA3"/>
<name>A0A2U2HFA3_9BURK</name>
<organism evidence="2 3">
    <name type="scientific">Massilia glaciei</name>
    <dbReference type="NCBI Taxonomy" id="1524097"/>
    <lineage>
        <taxon>Bacteria</taxon>
        <taxon>Pseudomonadati</taxon>
        <taxon>Pseudomonadota</taxon>
        <taxon>Betaproteobacteria</taxon>
        <taxon>Burkholderiales</taxon>
        <taxon>Oxalobacteraceae</taxon>
        <taxon>Telluria group</taxon>
        <taxon>Massilia</taxon>
    </lineage>
</organism>
<proteinExistence type="predicted"/>
<accession>A0A2U2HFA3</accession>
<dbReference type="PANTHER" id="PTHR43792:SF1">
    <property type="entry name" value="N-ACETYLTRANSFERASE DOMAIN-CONTAINING PROTEIN"/>
    <property type="match status" value="1"/>
</dbReference>
<evidence type="ECO:0000313" key="3">
    <source>
        <dbReference type="Proteomes" id="UP000241421"/>
    </source>
</evidence>
<dbReference type="RefSeq" id="WP_106759516.1">
    <property type="nucleotide sequence ID" value="NZ_PXWF02000291.1"/>
</dbReference>
<dbReference type="OrthoDB" id="9801656at2"/>
<dbReference type="Proteomes" id="UP000241421">
    <property type="component" value="Unassembled WGS sequence"/>
</dbReference>
<evidence type="ECO:0000259" key="1">
    <source>
        <dbReference type="PROSITE" id="PS51186"/>
    </source>
</evidence>